<dbReference type="AlphaFoldDB" id="A0A920BUU1"/>
<comment type="caution">
    <text evidence="3">The sequence shown here is derived from an EMBL/GenBank/DDBJ whole genome shotgun (WGS) entry which is preliminary data.</text>
</comment>
<reference evidence="3" key="1">
    <citation type="submission" date="2021-03" db="EMBL/GenBank/DDBJ databases">
        <title>Antimicrobial resistance genes in bacteria isolated from Japanese honey, and their potential for conferring macrolide and lincosamide resistance in the American foulbrood pathogen Paenibacillus larvae.</title>
        <authorList>
            <person name="Okamoto M."/>
            <person name="Kumagai M."/>
            <person name="Kanamori H."/>
            <person name="Takamatsu D."/>
        </authorList>
    </citation>
    <scope>NUCLEOTIDE SEQUENCE</scope>
    <source>
        <strain evidence="3">J27TS8</strain>
    </source>
</reference>
<evidence type="ECO:0000259" key="2">
    <source>
        <dbReference type="Pfam" id="PF03413"/>
    </source>
</evidence>
<dbReference type="Pfam" id="PF03413">
    <property type="entry name" value="PepSY"/>
    <property type="match status" value="2"/>
</dbReference>
<feature type="signal peptide" evidence="1">
    <location>
        <begin position="1"/>
        <end position="24"/>
    </location>
</feature>
<dbReference type="EMBL" id="BORC01000007">
    <property type="protein sequence ID" value="GIN63620.1"/>
    <property type="molecule type" value="Genomic_DNA"/>
</dbReference>
<name>A0A920BUU1_9BACI</name>
<protein>
    <recommendedName>
        <fullName evidence="2">PepSY domain-containing protein</fullName>
    </recommendedName>
</protein>
<accession>A0A920BUU1</accession>
<dbReference type="Gene3D" id="3.10.450.40">
    <property type="match status" value="2"/>
</dbReference>
<feature type="domain" description="PepSY" evidence="2">
    <location>
        <begin position="131"/>
        <end position="183"/>
    </location>
</feature>
<proteinExistence type="predicted"/>
<dbReference type="InterPro" id="IPR025711">
    <property type="entry name" value="PepSY"/>
</dbReference>
<organism evidence="3 4">
    <name type="scientific">Robertmurraya siralis</name>
    <dbReference type="NCBI Taxonomy" id="77777"/>
    <lineage>
        <taxon>Bacteria</taxon>
        <taxon>Bacillati</taxon>
        <taxon>Bacillota</taxon>
        <taxon>Bacilli</taxon>
        <taxon>Bacillales</taxon>
        <taxon>Bacillaceae</taxon>
        <taxon>Robertmurraya</taxon>
    </lineage>
</organism>
<evidence type="ECO:0000313" key="3">
    <source>
        <dbReference type="EMBL" id="GIN63620.1"/>
    </source>
</evidence>
<evidence type="ECO:0000313" key="4">
    <source>
        <dbReference type="Proteomes" id="UP000682111"/>
    </source>
</evidence>
<keyword evidence="4" id="KW-1185">Reference proteome</keyword>
<evidence type="ECO:0000256" key="1">
    <source>
        <dbReference type="SAM" id="SignalP"/>
    </source>
</evidence>
<keyword evidence="1" id="KW-0732">Signal</keyword>
<dbReference type="Proteomes" id="UP000682111">
    <property type="component" value="Unassembled WGS sequence"/>
</dbReference>
<feature type="domain" description="PepSY" evidence="2">
    <location>
        <begin position="41"/>
        <end position="100"/>
    </location>
</feature>
<gene>
    <name evidence="3" type="ORF">J27TS8_36130</name>
</gene>
<dbReference type="RefSeq" id="WP_170211203.1">
    <property type="nucleotide sequence ID" value="NZ_SWLZ01000002.1"/>
</dbReference>
<sequence>MKKKIIIFGVAGLLLLGGSLGVSAVSEQQSNEKLQPNENLLSIDKVKEIAAAEVNGVIESVELDKKQGRLTYEVEIDGGYGDDDDIEVYVDAYSGEVLKVKYDDDDRIVTSTAKGTKTESAHTKTINGKVLTQEEAIAIATKDTPGKVVDVEYDDGEYEIEIHTDTHEVDFEIDARTGVILEKDIDRLDD</sequence>
<feature type="chain" id="PRO_5036725707" description="PepSY domain-containing protein" evidence="1">
    <location>
        <begin position="25"/>
        <end position="190"/>
    </location>
</feature>